<evidence type="ECO:0000259" key="3">
    <source>
        <dbReference type="Pfam" id="PF17389"/>
    </source>
</evidence>
<dbReference type="GeneID" id="98160458"/>
<dbReference type="Pfam" id="PF17389">
    <property type="entry name" value="Bac_rhamnosid6H"/>
    <property type="match status" value="1"/>
</dbReference>
<keyword evidence="5" id="KW-1185">Reference proteome</keyword>
<name>A0ABR4KKG7_9EURO</name>
<comment type="caution">
    <text evidence="4">The sequence shown here is derived from an EMBL/GenBank/DDBJ whole genome shotgun (WGS) entry which is preliminary data.</text>
</comment>
<sequence length="162" mass="18071">MASPTGKTVICTDSEWKVSTDRNDIAEKYARQAANLKAAFKRRYTTPEGRVVSNPQTGLALPLIFNPFSTPEQESSAGARLKLLVQRNSRFKIATGFAGTPLIGHALTEVNETHLSYRMLYHHKVASWLYQVTMGATTPWERWDSMLPDGSVNPGEMTSFNH</sequence>
<evidence type="ECO:0000256" key="1">
    <source>
        <dbReference type="ARBA" id="ARBA00001445"/>
    </source>
</evidence>
<dbReference type="PANTHER" id="PTHR33307">
    <property type="entry name" value="ALPHA-RHAMNOSIDASE (EUROFUNG)"/>
    <property type="match status" value="1"/>
</dbReference>
<gene>
    <name evidence="4" type="ORF">BJX68DRAFT_265647</name>
</gene>
<feature type="domain" description="Alpha-L-rhamnosidase six-hairpin glycosidase" evidence="3">
    <location>
        <begin position="22"/>
        <end position="162"/>
    </location>
</feature>
<dbReference type="InterPro" id="IPR008928">
    <property type="entry name" value="6-hairpin_glycosidase_sf"/>
</dbReference>
<proteinExistence type="predicted"/>
<protein>
    <recommendedName>
        <fullName evidence="2">alpha-L-rhamnosidase</fullName>
        <ecNumber evidence="2">3.2.1.40</ecNumber>
    </recommendedName>
</protein>
<comment type="catalytic activity">
    <reaction evidence="1">
        <text>Hydrolysis of terminal non-reducing alpha-L-rhamnose residues in alpha-L-rhamnosides.</text>
        <dbReference type="EC" id="3.2.1.40"/>
    </reaction>
</comment>
<dbReference type="InterPro" id="IPR035396">
    <property type="entry name" value="Bac_rhamnosid6H"/>
</dbReference>
<evidence type="ECO:0000313" key="5">
    <source>
        <dbReference type="Proteomes" id="UP001610444"/>
    </source>
</evidence>
<organism evidence="4 5">
    <name type="scientific">Aspergillus pseudodeflectus</name>
    <dbReference type="NCBI Taxonomy" id="176178"/>
    <lineage>
        <taxon>Eukaryota</taxon>
        <taxon>Fungi</taxon>
        <taxon>Dikarya</taxon>
        <taxon>Ascomycota</taxon>
        <taxon>Pezizomycotina</taxon>
        <taxon>Eurotiomycetes</taxon>
        <taxon>Eurotiomycetidae</taxon>
        <taxon>Eurotiales</taxon>
        <taxon>Aspergillaceae</taxon>
        <taxon>Aspergillus</taxon>
        <taxon>Aspergillus subgen. Nidulantes</taxon>
    </lineage>
</organism>
<dbReference type="EC" id="3.2.1.40" evidence="2"/>
<dbReference type="Gene3D" id="1.50.10.10">
    <property type="match status" value="1"/>
</dbReference>
<evidence type="ECO:0000256" key="2">
    <source>
        <dbReference type="ARBA" id="ARBA00012652"/>
    </source>
</evidence>
<dbReference type="PANTHER" id="PTHR33307:SF6">
    <property type="entry name" value="ALPHA-RHAMNOSIDASE (EUROFUNG)-RELATED"/>
    <property type="match status" value="1"/>
</dbReference>
<accession>A0ABR4KKG7</accession>
<reference evidence="4 5" key="1">
    <citation type="submission" date="2024-07" db="EMBL/GenBank/DDBJ databases">
        <title>Section-level genome sequencing and comparative genomics of Aspergillus sections Usti and Cavernicolus.</title>
        <authorList>
            <consortium name="Lawrence Berkeley National Laboratory"/>
            <person name="Nybo J.L."/>
            <person name="Vesth T.C."/>
            <person name="Theobald S."/>
            <person name="Frisvad J.C."/>
            <person name="Larsen T.O."/>
            <person name="Kjaerboelling I."/>
            <person name="Rothschild-Mancinelli K."/>
            <person name="Lyhne E.K."/>
            <person name="Kogle M.E."/>
            <person name="Barry K."/>
            <person name="Clum A."/>
            <person name="Na H."/>
            <person name="Ledsgaard L."/>
            <person name="Lin J."/>
            <person name="Lipzen A."/>
            <person name="Kuo A."/>
            <person name="Riley R."/>
            <person name="Mondo S."/>
            <person name="LaButti K."/>
            <person name="Haridas S."/>
            <person name="Pangalinan J."/>
            <person name="Salamov A.A."/>
            <person name="Simmons B.A."/>
            <person name="Magnuson J.K."/>
            <person name="Chen J."/>
            <person name="Drula E."/>
            <person name="Henrissat B."/>
            <person name="Wiebenga A."/>
            <person name="Lubbers R.J."/>
            <person name="Gomes A.C."/>
            <person name="Macurrencykelacurrency M.R."/>
            <person name="Stajich J."/>
            <person name="Grigoriev I.V."/>
            <person name="Mortensen U.H."/>
            <person name="De vries R.P."/>
            <person name="Baker S.E."/>
            <person name="Andersen M.R."/>
        </authorList>
    </citation>
    <scope>NUCLEOTIDE SEQUENCE [LARGE SCALE GENOMIC DNA]</scope>
    <source>
        <strain evidence="4 5">CBS 756.74</strain>
    </source>
</reference>
<dbReference type="InterPro" id="IPR016007">
    <property type="entry name" value="Alpha_rhamnosid"/>
</dbReference>
<dbReference type="RefSeq" id="XP_070900595.1">
    <property type="nucleotide sequence ID" value="XM_071045294.1"/>
</dbReference>
<dbReference type="InterPro" id="IPR012341">
    <property type="entry name" value="6hp_glycosidase-like_sf"/>
</dbReference>
<dbReference type="SUPFAM" id="SSF48208">
    <property type="entry name" value="Six-hairpin glycosidases"/>
    <property type="match status" value="1"/>
</dbReference>
<evidence type="ECO:0000313" key="4">
    <source>
        <dbReference type="EMBL" id="KAL2852773.1"/>
    </source>
</evidence>
<dbReference type="Proteomes" id="UP001610444">
    <property type="component" value="Unassembled WGS sequence"/>
</dbReference>
<dbReference type="EMBL" id="JBFXLR010000015">
    <property type="protein sequence ID" value="KAL2852773.1"/>
    <property type="molecule type" value="Genomic_DNA"/>
</dbReference>